<dbReference type="EMBL" id="HBGZ01017478">
    <property type="protein sequence ID" value="CAD9607409.1"/>
    <property type="molecule type" value="Transcribed_RNA"/>
</dbReference>
<feature type="region of interest" description="Disordered" evidence="1">
    <location>
        <begin position="1"/>
        <end position="50"/>
    </location>
</feature>
<gene>
    <name evidence="3" type="ORF">SMAR0320_LOCUS12537</name>
</gene>
<protein>
    <submittedName>
        <fullName evidence="3">Uncharacterized protein</fullName>
    </submittedName>
</protein>
<evidence type="ECO:0000313" key="3">
    <source>
        <dbReference type="EMBL" id="CAD9607409.1"/>
    </source>
</evidence>
<feature type="transmembrane region" description="Helical" evidence="2">
    <location>
        <begin position="332"/>
        <end position="357"/>
    </location>
</feature>
<dbReference type="AlphaFoldDB" id="A0A7S2LKK2"/>
<feature type="compositionally biased region" description="Basic residues" evidence="1">
    <location>
        <begin position="284"/>
        <end position="295"/>
    </location>
</feature>
<feature type="transmembrane region" description="Helical" evidence="2">
    <location>
        <begin position="68"/>
        <end position="87"/>
    </location>
</feature>
<feature type="region of interest" description="Disordered" evidence="1">
    <location>
        <begin position="270"/>
        <end position="322"/>
    </location>
</feature>
<evidence type="ECO:0000256" key="1">
    <source>
        <dbReference type="SAM" id="MobiDB-lite"/>
    </source>
</evidence>
<reference evidence="3" key="1">
    <citation type="submission" date="2021-01" db="EMBL/GenBank/DDBJ databases">
        <authorList>
            <person name="Corre E."/>
            <person name="Pelletier E."/>
            <person name="Niang G."/>
            <person name="Scheremetjew M."/>
            <person name="Finn R."/>
            <person name="Kale V."/>
            <person name="Holt S."/>
            <person name="Cochrane G."/>
            <person name="Meng A."/>
            <person name="Brown T."/>
            <person name="Cohen L."/>
        </authorList>
    </citation>
    <scope>NUCLEOTIDE SEQUENCE</scope>
    <source>
        <strain evidence="3">SM1012Den-03</strain>
    </source>
</reference>
<organism evidence="3">
    <name type="scientific">Skeletonema marinoi</name>
    <dbReference type="NCBI Taxonomy" id="267567"/>
    <lineage>
        <taxon>Eukaryota</taxon>
        <taxon>Sar</taxon>
        <taxon>Stramenopiles</taxon>
        <taxon>Ochrophyta</taxon>
        <taxon>Bacillariophyta</taxon>
        <taxon>Coscinodiscophyceae</taxon>
        <taxon>Thalassiosirophycidae</taxon>
        <taxon>Thalassiosirales</taxon>
        <taxon>Skeletonemataceae</taxon>
        <taxon>Skeletonema</taxon>
        <taxon>Skeletonema marinoi-dohrnii complex</taxon>
    </lineage>
</organism>
<feature type="compositionally biased region" description="Low complexity" evidence="1">
    <location>
        <begin position="40"/>
        <end position="50"/>
    </location>
</feature>
<sequence length="494" mass="54658">MPESETVRRRKIFPHLSSDEAAAKESDEKKQGENDEAYDNAKSNKPTAAAAANNNNVVRNTESSVHHLLPLPLVIITLLCSGLFWVMSFRDAFATGQPLLLNLSSAPSLAQAELSLLDHTKSQKWYHDDDSSKAYWKSARGGLGSIRPYTSDDNDMGGLFVRKVAGVAAMGYHSTKLWSIVFQSAPVPSLLDGQIKMKGASWSIGHYDPILTLGMLGNCCIAAFYMMRIEELRNAGAEPLVAMLVMASLIEALVFGAYLMSRRMSMKKTKKVIVGNKQQQPQKQPKRPAQKKKGSKDKDASSSPSSSLPATQEYNPQEDPNSIPSRIALRTVLIVSSIISLISVRDLFFPGTIISFIPRDDIYLEWTGAFFHSPPPDTVESDEYGLESPLYAGDKFMGQLLGLYLVLGCVWKFASVCAWSKGNKAMEFKSPENVDRHGVVSSKMIWKAQAFGDMLLLFMLRMFAPAAKSASLDLRWHLMTVAYEMIILGLYGFF</sequence>
<accession>A0A7S2LKK2</accession>
<feature type="transmembrane region" description="Helical" evidence="2">
    <location>
        <begin position="396"/>
        <end position="419"/>
    </location>
</feature>
<feature type="compositionally biased region" description="Polar residues" evidence="1">
    <location>
        <begin position="308"/>
        <end position="322"/>
    </location>
</feature>
<name>A0A7S2LKK2_9STRA</name>
<feature type="compositionally biased region" description="Basic and acidic residues" evidence="1">
    <location>
        <begin position="17"/>
        <end position="33"/>
    </location>
</feature>
<keyword evidence="2" id="KW-0812">Transmembrane</keyword>
<keyword evidence="2" id="KW-1133">Transmembrane helix</keyword>
<feature type="transmembrane region" description="Helical" evidence="2">
    <location>
        <begin position="239"/>
        <end position="261"/>
    </location>
</feature>
<keyword evidence="2" id="KW-0472">Membrane</keyword>
<feature type="transmembrane region" description="Helical" evidence="2">
    <location>
        <begin position="207"/>
        <end position="227"/>
    </location>
</feature>
<proteinExistence type="predicted"/>
<evidence type="ECO:0000256" key="2">
    <source>
        <dbReference type="SAM" id="Phobius"/>
    </source>
</evidence>